<reference evidence="2 3" key="1">
    <citation type="submission" date="2007-01" db="EMBL/GenBank/DDBJ databases">
        <authorList>
            <person name="Haygood M."/>
            <person name="Podell S."/>
            <person name="Anderson C."/>
            <person name="Hopkinson B."/>
            <person name="Roe K."/>
            <person name="Barbeau K."/>
            <person name="Gaasterland T."/>
            <person name="Ferriera S."/>
            <person name="Johnson J."/>
            <person name="Kravitz S."/>
            <person name="Beeson K."/>
            <person name="Sutton G."/>
            <person name="Rogers Y.-H."/>
            <person name="Friedman R."/>
            <person name="Frazier M."/>
            <person name="Venter J.C."/>
        </authorList>
    </citation>
    <scope>NUCLEOTIDE SEQUENCE [LARGE SCALE GENOMIC DNA]</scope>
    <source>
        <strain evidence="2 3">ATCC 23134</strain>
    </source>
</reference>
<evidence type="ECO:0000313" key="2">
    <source>
        <dbReference type="EMBL" id="EAY31686.1"/>
    </source>
</evidence>
<protein>
    <submittedName>
        <fullName evidence="2">Uncharacterized protein</fullName>
    </submittedName>
</protein>
<gene>
    <name evidence="2" type="ORF">M23134_05192</name>
</gene>
<evidence type="ECO:0000313" key="3">
    <source>
        <dbReference type="Proteomes" id="UP000004095"/>
    </source>
</evidence>
<name>A1ZDE7_MICM2</name>
<dbReference type="eggNOG" id="ENOG502Z8MK">
    <property type="taxonomic scope" value="Bacteria"/>
</dbReference>
<keyword evidence="3" id="KW-1185">Reference proteome</keyword>
<comment type="caution">
    <text evidence="2">The sequence shown here is derived from an EMBL/GenBank/DDBJ whole genome shotgun (WGS) entry which is preliminary data.</text>
</comment>
<feature type="coiled-coil region" evidence="1">
    <location>
        <begin position="279"/>
        <end position="306"/>
    </location>
</feature>
<accession>A1ZDE7</accession>
<proteinExistence type="predicted"/>
<organism evidence="2 3">
    <name type="scientific">Microscilla marina ATCC 23134</name>
    <dbReference type="NCBI Taxonomy" id="313606"/>
    <lineage>
        <taxon>Bacteria</taxon>
        <taxon>Pseudomonadati</taxon>
        <taxon>Bacteroidota</taxon>
        <taxon>Cytophagia</taxon>
        <taxon>Cytophagales</taxon>
        <taxon>Microscillaceae</taxon>
        <taxon>Microscilla</taxon>
    </lineage>
</organism>
<evidence type="ECO:0000256" key="1">
    <source>
        <dbReference type="SAM" id="Coils"/>
    </source>
</evidence>
<dbReference type="Proteomes" id="UP000004095">
    <property type="component" value="Unassembled WGS sequence"/>
</dbReference>
<dbReference type="EMBL" id="AAWS01000002">
    <property type="protein sequence ID" value="EAY31686.1"/>
    <property type="molecule type" value="Genomic_DNA"/>
</dbReference>
<keyword evidence="1" id="KW-0175">Coiled coil</keyword>
<dbReference type="AlphaFoldDB" id="A1ZDE7"/>
<sequence>MRQSSFLYLFSAAFFTIFMGFFSHQVKAQEFSNAGEYWDAIMSAQSKVMSKSVGYVSKSVHSDNDRIIERKRRAVVSQIDESLARLKELKAFNGNDRFRKEALAVLQQMKNIYTIEFKEASSLQKNSQSSYLAMERYYKAQDHAEAKLDRADKRFKAASKYFAKQNNIKIVNEGRKDDAIEKMGQVNRYTRSIYLIDFKLSKANAGFMDAFEAKKAGVMERHRKKTLAAAREALNKLKAVKDFYGNSDYKKAAEKIARYRKKFASKEYTELVTFTKNSKKLTRKDVKRANQIIQELNQKNNQYVQTFNMAGRALRQQYTPKQ</sequence>